<dbReference type="GO" id="GO:0000082">
    <property type="term" value="P:G1/S transition of mitotic cell cycle"/>
    <property type="evidence" value="ECO:0007669"/>
    <property type="project" value="TreeGrafter"/>
</dbReference>
<dbReference type="Proteomes" id="UP000008312">
    <property type="component" value="Unassembled WGS sequence"/>
</dbReference>
<gene>
    <name evidence="17" type="ORF">GSBLH_T00000401001</name>
</gene>
<dbReference type="PROSITE" id="PS50011">
    <property type="entry name" value="PROTEIN_KINASE_DOM"/>
    <property type="match status" value="1"/>
</dbReference>
<evidence type="ECO:0000259" key="16">
    <source>
        <dbReference type="PROSITE" id="PS50011"/>
    </source>
</evidence>
<dbReference type="GO" id="GO:0005524">
    <property type="term" value="F:ATP binding"/>
    <property type="evidence" value="ECO:0007669"/>
    <property type="project" value="UniProtKB-UniRule"/>
</dbReference>
<dbReference type="Gene3D" id="1.10.510.10">
    <property type="entry name" value="Transferase(Phosphotransferase) domain 1"/>
    <property type="match status" value="1"/>
</dbReference>
<dbReference type="PROSITE" id="PS00108">
    <property type="entry name" value="PROTEIN_KINASE_ST"/>
    <property type="match status" value="1"/>
</dbReference>
<dbReference type="OrthoDB" id="1732493at2759"/>
<dbReference type="GO" id="GO:0005634">
    <property type="term" value="C:nucleus"/>
    <property type="evidence" value="ECO:0007669"/>
    <property type="project" value="TreeGrafter"/>
</dbReference>
<evidence type="ECO:0000256" key="9">
    <source>
        <dbReference type="ARBA" id="ARBA00039612"/>
    </source>
</evidence>
<comment type="similarity">
    <text evidence="1">Belongs to the protein kinase superfamily. CMGC Ser/Thr protein kinase family. CDC2/CDKX subfamily.</text>
</comment>
<dbReference type="RefSeq" id="XP_012894057.1">
    <property type="nucleotide sequence ID" value="XM_013038603.1"/>
</dbReference>
<dbReference type="GO" id="GO:0005737">
    <property type="term" value="C:cytoplasm"/>
    <property type="evidence" value="ECO:0007669"/>
    <property type="project" value="TreeGrafter"/>
</dbReference>
<dbReference type="InterPro" id="IPR017441">
    <property type="entry name" value="Protein_kinase_ATP_BS"/>
</dbReference>
<dbReference type="OMA" id="LEGVRYC"/>
<evidence type="ECO:0000256" key="3">
    <source>
        <dbReference type="ARBA" id="ARBA00022527"/>
    </source>
</evidence>
<evidence type="ECO:0000256" key="8">
    <source>
        <dbReference type="ARBA" id="ARBA00038543"/>
    </source>
</evidence>
<keyword evidence="4" id="KW-0808">Transferase</keyword>
<evidence type="ECO:0000256" key="13">
    <source>
        <dbReference type="ARBA" id="ARBA00048367"/>
    </source>
</evidence>
<dbReference type="SUPFAM" id="SSF56112">
    <property type="entry name" value="Protein kinase-like (PK-like)"/>
    <property type="match status" value="1"/>
</dbReference>
<keyword evidence="7 14" id="KW-0067">ATP-binding</keyword>
<dbReference type="EMBL" id="FN668638">
    <property type="protein sequence ID" value="CBK20009.2"/>
    <property type="molecule type" value="Genomic_DNA"/>
</dbReference>
<protein>
    <recommendedName>
        <fullName evidence="9">Cyclin-dependent kinase 2 homolog</fullName>
        <ecNumber evidence="2">2.7.11.22</ecNumber>
    </recommendedName>
    <alternativeName>
        <fullName evidence="10">Cell division control protein 2 homolog</fullName>
    </alternativeName>
    <alternativeName>
        <fullName evidence="11">cdc2-related kinase 2</fullName>
    </alternativeName>
</protein>
<evidence type="ECO:0000313" key="18">
    <source>
        <dbReference type="Proteomes" id="UP000008312"/>
    </source>
</evidence>
<evidence type="ECO:0000256" key="4">
    <source>
        <dbReference type="ARBA" id="ARBA00022679"/>
    </source>
</evidence>
<dbReference type="Gene3D" id="3.30.200.20">
    <property type="entry name" value="Phosphorylase Kinase, domain 1"/>
    <property type="match status" value="1"/>
</dbReference>
<keyword evidence="6" id="KW-0418">Kinase</keyword>
<comment type="catalytic activity">
    <reaction evidence="13">
        <text>L-seryl-[protein] + ATP = O-phospho-L-seryl-[protein] + ADP + H(+)</text>
        <dbReference type="Rhea" id="RHEA:17989"/>
        <dbReference type="Rhea" id="RHEA-COMP:9863"/>
        <dbReference type="Rhea" id="RHEA-COMP:11604"/>
        <dbReference type="ChEBI" id="CHEBI:15378"/>
        <dbReference type="ChEBI" id="CHEBI:29999"/>
        <dbReference type="ChEBI" id="CHEBI:30616"/>
        <dbReference type="ChEBI" id="CHEBI:83421"/>
        <dbReference type="ChEBI" id="CHEBI:456216"/>
        <dbReference type="EC" id="2.7.11.22"/>
    </reaction>
</comment>
<dbReference type="InterPro" id="IPR008271">
    <property type="entry name" value="Ser/Thr_kinase_AS"/>
</dbReference>
<evidence type="ECO:0000256" key="7">
    <source>
        <dbReference type="ARBA" id="ARBA00022840"/>
    </source>
</evidence>
<evidence type="ECO:0000256" key="10">
    <source>
        <dbReference type="ARBA" id="ARBA00041902"/>
    </source>
</evidence>
<dbReference type="Pfam" id="PF00069">
    <property type="entry name" value="Pkinase"/>
    <property type="match status" value="1"/>
</dbReference>
<dbReference type="GeneID" id="24917712"/>
<evidence type="ECO:0000256" key="15">
    <source>
        <dbReference type="RuleBase" id="RU000304"/>
    </source>
</evidence>
<comment type="subunit">
    <text evidence="8">May form a complex composed of at least the catalytic subunit CRK2 and a cyclin.</text>
</comment>
<dbReference type="InterPro" id="IPR000719">
    <property type="entry name" value="Prot_kinase_dom"/>
</dbReference>
<evidence type="ECO:0000256" key="1">
    <source>
        <dbReference type="ARBA" id="ARBA00006485"/>
    </source>
</evidence>
<evidence type="ECO:0000256" key="12">
    <source>
        <dbReference type="ARBA" id="ARBA00047811"/>
    </source>
</evidence>
<evidence type="ECO:0000256" key="5">
    <source>
        <dbReference type="ARBA" id="ARBA00022741"/>
    </source>
</evidence>
<dbReference type="GO" id="GO:0000307">
    <property type="term" value="C:cyclin-dependent protein kinase holoenzyme complex"/>
    <property type="evidence" value="ECO:0007669"/>
    <property type="project" value="TreeGrafter"/>
</dbReference>
<dbReference type="CDD" id="cd07829">
    <property type="entry name" value="STKc_CDK_like"/>
    <property type="match status" value="1"/>
</dbReference>
<evidence type="ECO:0000313" key="17">
    <source>
        <dbReference type="EMBL" id="CBK20009.2"/>
    </source>
</evidence>
<organism evidence="17">
    <name type="scientific">Blastocystis hominis</name>
    <dbReference type="NCBI Taxonomy" id="12968"/>
    <lineage>
        <taxon>Eukaryota</taxon>
        <taxon>Sar</taxon>
        <taxon>Stramenopiles</taxon>
        <taxon>Bigyra</taxon>
        <taxon>Opalozoa</taxon>
        <taxon>Opalinata</taxon>
        <taxon>Blastocystidae</taxon>
        <taxon>Blastocystis</taxon>
    </lineage>
</organism>
<dbReference type="FunFam" id="3.30.200.20:FF:000375">
    <property type="entry name" value="Cell division related protein kinase 2"/>
    <property type="match status" value="1"/>
</dbReference>
<dbReference type="EC" id="2.7.11.22" evidence="2"/>
<evidence type="ECO:0000256" key="6">
    <source>
        <dbReference type="ARBA" id="ARBA00022777"/>
    </source>
</evidence>
<accession>D8LW20</accession>
<keyword evidence="5 14" id="KW-0547">Nucleotide-binding</keyword>
<comment type="catalytic activity">
    <reaction evidence="12">
        <text>L-threonyl-[protein] + ATP = O-phospho-L-threonyl-[protein] + ADP + H(+)</text>
        <dbReference type="Rhea" id="RHEA:46608"/>
        <dbReference type="Rhea" id="RHEA-COMP:11060"/>
        <dbReference type="Rhea" id="RHEA-COMP:11605"/>
        <dbReference type="ChEBI" id="CHEBI:15378"/>
        <dbReference type="ChEBI" id="CHEBI:30013"/>
        <dbReference type="ChEBI" id="CHEBI:30616"/>
        <dbReference type="ChEBI" id="CHEBI:61977"/>
        <dbReference type="ChEBI" id="CHEBI:456216"/>
        <dbReference type="EC" id="2.7.11.22"/>
    </reaction>
</comment>
<dbReference type="PANTHER" id="PTHR24056:SF254">
    <property type="entry name" value="CYCLIN-DEPENDENT KINASE 2"/>
    <property type="match status" value="1"/>
</dbReference>
<dbReference type="PROSITE" id="PS00107">
    <property type="entry name" value="PROTEIN_KINASE_ATP"/>
    <property type="match status" value="1"/>
</dbReference>
<evidence type="ECO:0000256" key="14">
    <source>
        <dbReference type="PROSITE-ProRule" id="PRU10141"/>
    </source>
</evidence>
<dbReference type="SMART" id="SM00220">
    <property type="entry name" value="S_TKc"/>
    <property type="match status" value="1"/>
</dbReference>
<dbReference type="GO" id="GO:0010468">
    <property type="term" value="P:regulation of gene expression"/>
    <property type="evidence" value="ECO:0007669"/>
    <property type="project" value="TreeGrafter"/>
</dbReference>
<dbReference type="InterPro" id="IPR050108">
    <property type="entry name" value="CDK"/>
</dbReference>
<evidence type="ECO:0000256" key="2">
    <source>
        <dbReference type="ARBA" id="ARBA00012425"/>
    </source>
</evidence>
<dbReference type="PANTHER" id="PTHR24056">
    <property type="entry name" value="CELL DIVISION PROTEIN KINASE"/>
    <property type="match status" value="1"/>
</dbReference>
<dbReference type="AlphaFoldDB" id="D8LW20"/>
<dbReference type="GO" id="GO:0007165">
    <property type="term" value="P:signal transduction"/>
    <property type="evidence" value="ECO:0007669"/>
    <property type="project" value="TreeGrafter"/>
</dbReference>
<keyword evidence="3 15" id="KW-0723">Serine/threonine-protein kinase</keyword>
<dbReference type="InParanoid" id="D8LW20"/>
<keyword evidence="18" id="KW-1185">Reference proteome</keyword>
<name>D8LW20_BLAHO</name>
<reference evidence="17" key="1">
    <citation type="submission" date="2010-02" db="EMBL/GenBank/DDBJ databases">
        <title>Sequencing and annotation of the Blastocystis hominis genome.</title>
        <authorList>
            <person name="Wincker P."/>
        </authorList>
    </citation>
    <scope>NUCLEOTIDE SEQUENCE</scope>
    <source>
        <strain evidence="17">Singapore isolate B</strain>
    </source>
</reference>
<dbReference type="InterPro" id="IPR011009">
    <property type="entry name" value="Kinase-like_dom_sf"/>
</dbReference>
<evidence type="ECO:0000256" key="11">
    <source>
        <dbReference type="ARBA" id="ARBA00042858"/>
    </source>
</evidence>
<sequence length="301" mass="34530">MLNRYRRIDTIGEGAYGVVFKAMDCLTGEVVAMKKVKVEDNNDGIPSTSLREISVLRSLDHPNIVKLTDVENCDGRIHLVFECIDMSLVKYIQDSQSRGGMTMDEIKSFSYQLLLALDYIHGVGIMHRDLKPENILIHKTKVLKLCDFGLARTFSLPISTLTHEVMTLWYRAPEILLNQEKYSPVVDIWSAGHVIATMIQGDAIWRGENEIDMIFRIFSTLGTPTEEMWPGVTKLPFYNKEFPKWPKRSIGKTIPNLDPLAEDLLNKMFCYDPSKRITAYEALHHPWFDSLDKSQFQNPDE</sequence>
<proteinExistence type="inferred from homology"/>
<dbReference type="GO" id="GO:0030332">
    <property type="term" value="F:cyclin binding"/>
    <property type="evidence" value="ECO:0007669"/>
    <property type="project" value="TreeGrafter"/>
</dbReference>
<dbReference type="GO" id="GO:0010389">
    <property type="term" value="P:regulation of G2/M transition of mitotic cell cycle"/>
    <property type="evidence" value="ECO:0007669"/>
    <property type="project" value="TreeGrafter"/>
</dbReference>
<feature type="binding site" evidence="14">
    <location>
        <position position="34"/>
    </location>
    <ligand>
        <name>ATP</name>
        <dbReference type="ChEBI" id="CHEBI:30616"/>
    </ligand>
</feature>
<dbReference type="GO" id="GO:0004693">
    <property type="term" value="F:cyclin-dependent protein serine/threonine kinase activity"/>
    <property type="evidence" value="ECO:0007669"/>
    <property type="project" value="UniProtKB-EC"/>
</dbReference>
<feature type="domain" description="Protein kinase" evidence="16">
    <location>
        <begin position="5"/>
        <end position="288"/>
    </location>
</feature>
<dbReference type="FunFam" id="1.10.510.10:FF:000574">
    <property type="entry name" value="Cell division related protein kinase 2"/>
    <property type="match status" value="1"/>
</dbReference>